<dbReference type="InterPro" id="IPR042204">
    <property type="entry name" value="2Fe-2S-bd_N"/>
</dbReference>
<dbReference type="GO" id="GO:0016491">
    <property type="term" value="F:oxidoreductase activity"/>
    <property type="evidence" value="ECO:0007669"/>
    <property type="project" value="UniProtKB-KW"/>
</dbReference>
<dbReference type="AlphaFoldDB" id="A0A437Q8A0"/>
<reference evidence="2 3" key="1">
    <citation type="submission" date="2019-01" db="EMBL/GenBank/DDBJ databases">
        <authorList>
            <person name="Chen W.-M."/>
        </authorList>
    </citation>
    <scope>NUCLEOTIDE SEQUENCE [LARGE SCALE GENOMIC DNA]</scope>
    <source>
        <strain evidence="2 3">HPM-16</strain>
    </source>
</reference>
<dbReference type="GO" id="GO:0051536">
    <property type="term" value="F:iron-sulfur cluster binding"/>
    <property type="evidence" value="ECO:0007669"/>
    <property type="project" value="InterPro"/>
</dbReference>
<accession>A0A437Q8A0</accession>
<keyword evidence="1" id="KW-0560">Oxidoreductase</keyword>
<dbReference type="Pfam" id="PF13510">
    <property type="entry name" value="Fer2_4"/>
    <property type="match status" value="1"/>
</dbReference>
<gene>
    <name evidence="2" type="ORF">EOE65_10375</name>
</gene>
<dbReference type="Gene3D" id="3.10.20.440">
    <property type="entry name" value="2Fe-2S iron-sulphur cluster binding domain, sarcosine oxidase, alpha subunit, N-terminal domain"/>
    <property type="match status" value="1"/>
</dbReference>
<evidence type="ECO:0000313" key="2">
    <source>
        <dbReference type="EMBL" id="RVU30709.1"/>
    </source>
</evidence>
<sequence length="104" mass="11194">MFRLLSRPVEPMVTLTINGAPHTVPAGCSVWTAMTLAGQTETRKSPVTEQPRSAYCAMGVCFECLVEVNGMPNRQACLTPVEEGMVVSHQTITEQTAALPEEAS</sequence>
<dbReference type="RefSeq" id="WP_127694245.1">
    <property type="nucleotide sequence ID" value="NZ_SACQ01000004.1"/>
</dbReference>
<dbReference type="InterPro" id="IPR036010">
    <property type="entry name" value="2Fe-2S_ferredoxin-like_sf"/>
</dbReference>
<dbReference type="EMBL" id="SACQ01000004">
    <property type="protein sequence ID" value="RVU30709.1"/>
    <property type="molecule type" value="Genomic_DNA"/>
</dbReference>
<comment type="caution">
    <text evidence="2">The sequence shown here is derived from an EMBL/GenBank/DDBJ whole genome shotgun (WGS) entry which is preliminary data.</text>
</comment>
<evidence type="ECO:0000256" key="1">
    <source>
        <dbReference type="ARBA" id="ARBA00023002"/>
    </source>
</evidence>
<organism evidence="2 3">
    <name type="scientific">Neptunomonas marina</name>
    <dbReference type="NCBI Taxonomy" id="1815562"/>
    <lineage>
        <taxon>Bacteria</taxon>
        <taxon>Pseudomonadati</taxon>
        <taxon>Pseudomonadota</taxon>
        <taxon>Gammaproteobacteria</taxon>
        <taxon>Oceanospirillales</taxon>
        <taxon>Oceanospirillaceae</taxon>
        <taxon>Neptunomonas</taxon>
    </lineage>
</organism>
<protein>
    <submittedName>
        <fullName evidence="2">(2Fe-2S)-binding protein</fullName>
    </submittedName>
</protein>
<keyword evidence="3" id="KW-1185">Reference proteome</keyword>
<name>A0A437Q8A0_9GAMM</name>
<dbReference type="Proteomes" id="UP000282818">
    <property type="component" value="Unassembled WGS sequence"/>
</dbReference>
<dbReference type="SUPFAM" id="SSF54292">
    <property type="entry name" value="2Fe-2S ferredoxin-like"/>
    <property type="match status" value="1"/>
</dbReference>
<proteinExistence type="predicted"/>
<evidence type="ECO:0000313" key="3">
    <source>
        <dbReference type="Proteomes" id="UP000282818"/>
    </source>
</evidence>